<proteinExistence type="predicted"/>
<evidence type="ECO:0000313" key="1">
    <source>
        <dbReference type="EMBL" id="KAJ2992414.1"/>
    </source>
</evidence>
<gene>
    <name evidence="1" type="ORF">NUW54_g7941</name>
</gene>
<sequence>MNIRGRRLVGGGGSSVKSWKPGRAGCSGGARPAEDRMGSKRCAREGERGLRREEGPCPIGTTVERLGRGSPRHSRAQNRDTAIVDAAAACSAGGRVISAERWQGFWGRSAVSAAGASGLSECVERCVLDIISSRSEWRTVRPKYIPAYAYEARTRPARGQDHIAIILRWPAQSPVRAPPLRACRSQQVGAAGWQERARSRLKLSEDRLAPTAGASVARVGSRSPLAARRCPIVKFPTGVLVGSGAKGFRHGLTATLEVTDNAPECYLLL</sequence>
<dbReference type="Proteomes" id="UP001144978">
    <property type="component" value="Unassembled WGS sequence"/>
</dbReference>
<reference evidence="1" key="1">
    <citation type="submission" date="2022-08" db="EMBL/GenBank/DDBJ databases">
        <title>Genome Sequence of Pycnoporus sanguineus.</title>
        <authorList>
            <person name="Buettner E."/>
        </authorList>
    </citation>
    <scope>NUCLEOTIDE SEQUENCE</scope>
    <source>
        <strain evidence="1">CG-C14</strain>
    </source>
</reference>
<accession>A0ACC1PJJ4</accession>
<dbReference type="EMBL" id="JANSHE010002378">
    <property type="protein sequence ID" value="KAJ2992414.1"/>
    <property type="molecule type" value="Genomic_DNA"/>
</dbReference>
<keyword evidence="2" id="KW-1185">Reference proteome</keyword>
<name>A0ACC1PJJ4_9APHY</name>
<comment type="caution">
    <text evidence="1">The sequence shown here is derived from an EMBL/GenBank/DDBJ whole genome shotgun (WGS) entry which is preliminary data.</text>
</comment>
<evidence type="ECO:0000313" key="2">
    <source>
        <dbReference type="Proteomes" id="UP001144978"/>
    </source>
</evidence>
<protein>
    <submittedName>
        <fullName evidence="1">Uncharacterized protein</fullName>
    </submittedName>
</protein>
<organism evidence="1 2">
    <name type="scientific">Trametes sanguinea</name>
    <dbReference type="NCBI Taxonomy" id="158606"/>
    <lineage>
        <taxon>Eukaryota</taxon>
        <taxon>Fungi</taxon>
        <taxon>Dikarya</taxon>
        <taxon>Basidiomycota</taxon>
        <taxon>Agaricomycotina</taxon>
        <taxon>Agaricomycetes</taxon>
        <taxon>Polyporales</taxon>
        <taxon>Polyporaceae</taxon>
        <taxon>Trametes</taxon>
    </lineage>
</organism>